<gene>
    <name evidence="1" type="ORF">TVAG_351420</name>
</gene>
<dbReference type="InParanoid" id="A2DZM6"/>
<reference evidence="1" key="2">
    <citation type="journal article" date="2007" name="Science">
        <title>Draft genome sequence of the sexually transmitted pathogen Trichomonas vaginalis.</title>
        <authorList>
            <person name="Carlton J.M."/>
            <person name="Hirt R.P."/>
            <person name="Silva J.C."/>
            <person name="Delcher A.L."/>
            <person name="Schatz M."/>
            <person name="Zhao Q."/>
            <person name="Wortman J.R."/>
            <person name="Bidwell S.L."/>
            <person name="Alsmark U.C.M."/>
            <person name="Besteiro S."/>
            <person name="Sicheritz-Ponten T."/>
            <person name="Noel C.J."/>
            <person name="Dacks J.B."/>
            <person name="Foster P.G."/>
            <person name="Simillion C."/>
            <person name="Van de Peer Y."/>
            <person name="Miranda-Saavedra D."/>
            <person name="Barton G.J."/>
            <person name="Westrop G.D."/>
            <person name="Mueller S."/>
            <person name="Dessi D."/>
            <person name="Fiori P.L."/>
            <person name="Ren Q."/>
            <person name="Paulsen I."/>
            <person name="Zhang H."/>
            <person name="Bastida-Corcuera F.D."/>
            <person name="Simoes-Barbosa A."/>
            <person name="Brown M.T."/>
            <person name="Hayes R.D."/>
            <person name="Mukherjee M."/>
            <person name="Okumura C.Y."/>
            <person name="Schneider R."/>
            <person name="Smith A.J."/>
            <person name="Vanacova S."/>
            <person name="Villalvazo M."/>
            <person name="Haas B.J."/>
            <person name="Pertea M."/>
            <person name="Feldblyum T.V."/>
            <person name="Utterback T.R."/>
            <person name="Shu C.L."/>
            <person name="Osoegawa K."/>
            <person name="de Jong P.J."/>
            <person name="Hrdy I."/>
            <person name="Horvathova L."/>
            <person name="Zubacova Z."/>
            <person name="Dolezal P."/>
            <person name="Malik S.B."/>
            <person name="Logsdon J.M. Jr."/>
            <person name="Henze K."/>
            <person name="Gupta A."/>
            <person name="Wang C.C."/>
            <person name="Dunne R.L."/>
            <person name="Upcroft J.A."/>
            <person name="Upcroft P."/>
            <person name="White O."/>
            <person name="Salzberg S.L."/>
            <person name="Tang P."/>
            <person name="Chiu C.-H."/>
            <person name="Lee Y.-S."/>
            <person name="Embley T.M."/>
            <person name="Coombs G.H."/>
            <person name="Mottram J.C."/>
            <person name="Tachezy J."/>
            <person name="Fraser-Liggett C.M."/>
            <person name="Johnson P.J."/>
        </authorList>
    </citation>
    <scope>NUCLEOTIDE SEQUENCE [LARGE SCALE GENOMIC DNA]</scope>
    <source>
        <strain evidence="1">G3</strain>
    </source>
</reference>
<dbReference type="EMBL" id="DS113275">
    <property type="protein sequence ID" value="EAY14094.1"/>
    <property type="molecule type" value="Genomic_DNA"/>
</dbReference>
<protein>
    <submittedName>
        <fullName evidence="1">Uncharacterized protein</fullName>
    </submittedName>
</protein>
<accession>A2DZM6</accession>
<keyword evidence="2" id="KW-1185">Reference proteome</keyword>
<evidence type="ECO:0000313" key="1">
    <source>
        <dbReference type="EMBL" id="EAY14094.1"/>
    </source>
</evidence>
<reference evidence="1" key="1">
    <citation type="submission" date="2006-10" db="EMBL/GenBank/DDBJ databases">
        <authorList>
            <person name="Amadeo P."/>
            <person name="Zhao Q."/>
            <person name="Wortman J."/>
            <person name="Fraser-Liggett C."/>
            <person name="Carlton J."/>
        </authorList>
    </citation>
    <scope>NUCLEOTIDE SEQUENCE</scope>
    <source>
        <strain evidence="1">G3</strain>
    </source>
</reference>
<dbReference type="RefSeq" id="XP_001326317.1">
    <property type="nucleotide sequence ID" value="XM_001326282.1"/>
</dbReference>
<dbReference type="PANTHER" id="PTHR24182">
    <property type="entry name" value="ANKYRIN REPEAT AND SOCS BOX CONTAINING 4"/>
    <property type="match status" value="1"/>
</dbReference>
<proteinExistence type="predicted"/>
<evidence type="ECO:0000313" key="2">
    <source>
        <dbReference type="Proteomes" id="UP000001542"/>
    </source>
</evidence>
<name>A2DZM6_TRIV3</name>
<dbReference type="InterPro" id="IPR036770">
    <property type="entry name" value="Ankyrin_rpt-contain_sf"/>
</dbReference>
<organism evidence="1 2">
    <name type="scientific">Trichomonas vaginalis (strain ATCC PRA-98 / G3)</name>
    <dbReference type="NCBI Taxonomy" id="412133"/>
    <lineage>
        <taxon>Eukaryota</taxon>
        <taxon>Metamonada</taxon>
        <taxon>Parabasalia</taxon>
        <taxon>Trichomonadida</taxon>
        <taxon>Trichomonadidae</taxon>
        <taxon>Trichomonas</taxon>
    </lineage>
</organism>
<dbReference type="VEuPathDB" id="TrichDB:TVAGG3_0260910"/>
<dbReference type="AlphaFoldDB" id="A2DZM6"/>
<dbReference type="SUPFAM" id="SSF48403">
    <property type="entry name" value="Ankyrin repeat"/>
    <property type="match status" value="1"/>
</dbReference>
<dbReference type="Proteomes" id="UP000001542">
    <property type="component" value="Unassembled WGS sequence"/>
</dbReference>
<sequence>MEDDLEKFIPFSESDEFDKDQKLKSYLYPYSDKGYSLLELCCYHGAVYCFKLLRTKFNSEITQKCLKFSFL</sequence>
<dbReference type="PANTHER" id="PTHR24182:SF13">
    <property type="entry name" value="LD18443P"/>
    <property type="match status" value="1"/>
</dbReference>
<dbReference type="KEGG" id="tva:4772082"/>